<feature type="region of interest" description="Disordered" evidence="1">
    <location>
        <begin position="218"/>
        <end position="245"/>
    </location>
</feature>
<dbReference type="VEuPathDB" id="FungiDB:RhiirFUN_015709"/>
<protein>
    <submittedName>
        <fullName evidence="3">Uncharacterized protein</fullName>
    </submittedName>
</protein>
<accession>U9SJF0</accession>
<dbReference type="EMBL" id="KI301413">
    <property type="protein sequence ID" value="ERZ95216.1"/>
    <property type="molecule type" value="Genomic_DNA"/>
</dbReference>
<sequence length="569" mass="66340">MITINLELWQNPNFPPLEILESRTKTVLENFNRCRKLNIKLHIKNDKIEELYPLFNSLTERRAVESYRLSMYAEDVVIYMKLLSEENTSIGVVLETLSSLLDTAQERHEITKMLKEEYQEFFDKFNGEFSNIKVNLTSDNRQIATRNEAFSVSSVSSSYSFFDNLIKFVNYTIPILSVWISYRLIRPIIRENGLNLMIYLLYKGKEYVLPKYQDSQEKLQGEDRDLGNNNNNYIEGNGRNDESYPTKKSSSILNFILSPIKNLYNKWNDINRKENYQEVGRIKKDINFDVDCDTKERDSIEIDHHDSADVNKRDPTAELDLSTKTDVNELCPTAGFDSAKTTDLGNINPATNTVVGSDSIKSLKVGEISSASSDHRNMLINLCPSIDIIVAGFFSVCIGYFIYIILRRTKSTQRRWLISYFMNKKPKFRQVSVSDEQQQNYEKDDKILEIKEKLPVVIQNVGILDQFWFNQVTNIKSHIETLSSVDENEKIRFPKQIADPIKEEWNNQHKETKANHARMKDLVTRNSLLSIDVMRYIGDTHLRILPSRFCLFFRKDNKCWEFMLQSLSL</sequence>
<reference evidence="3" key="1">
    <citation type="submission" date="2013-07" db="EMBL/GenBank/DDBJ databases">
        <title>The genome of an arbuscular mycorrhizal fungus provides insights into the evolution of the oldest plant symbiosis.</title>
        <authorList>
            <consortium name="DOE Joint Genome Institute"/>
            <person name="Tisserant E."/>
            <person name="Malbreil M."/>
            <person name="Kuo A."/>
            <person name="Kohler A."/>
            <person name="Symeonidi A."/>
            <person name="Balestrini R."/>
            <person name="Charron P."/>
            <person name="Duensing N."/>
            <person name="Frei-dit-Frey N."/>
            <person name="Gianinazzi-Pearson V."/>
            <person name="Gilbert B."/>
            <person name="Handa Y."/>
            <person name="Hijri M."/>
            <person name="Kaul R."/>
            <person name="Kawaguchi M."/>
            <person name="Krajinski F."/>
            <person name="Lammers P."/>
            <person name="Lapierre D."/>
            <person name="Masclaux F.G."/>
            <person name="Murat C."/>
            <person name="Morin E."/>
            <person name="Ndikumana S."/>
            <person name="Pagni M."/>
            <person name="Petitpierre D."/>
            <person name="Requena N."/>
            <person name="Rosikiewicz P."/>
            <person name="Riley R."/>
            <person name="Saito K."/>
            <person name="San Clemente H."/>
            <person name="Shapiro H."/>
            <person name="van Tuinen D."/>
            <person name="Becard G."/>
            <person name="Bonfante P."/>
            <person name="Paszkowski U."/>
            <person name="Shachar-Hill Y."/>
            <person name="Young J.P."/>
            <person name="Sanders I.R."/>
            <person name="Henrissat B."/>
            <person name="Rensing S.A."/>
            <person name="Grigoriev I.V."/>
            <person name="Corradi N."/>
            <person name="Roux C."/>
            <person name="Martin F."/>
        </authorList>
    </citation>
    <scope>NUCLEOTIDE SEQUENCE</scope>
    <source>
        <strain evidence="3">DAOM 197198</strain>
    </source>
</reference>
<proteinExistence type="predicted"/>
<feature type="compositionally biased region" description="Low complexity" evidence="1">
    <location>
        <begin position="227"/>
        <end position="237"/>
    </location>
</feature>
<dbReference type="HOGENOM" id="CLU_543081_0_0_1"/>
<keyword evidence="2" id="KW-0472">Membrane</keyword>
<evidence type="ECO:0000256" key="2">
    <source>
        <dbReference type="SAM" id="Phobius"/>
    </source>
</evidence>
<dbReference type="AlphaFoldDB" id="U9SJF0"/>
<evidence type="ECO:0000313" key="3">
    <source>
        <dbReference type="EMBL" id="ERZ95216.1"/>
    </source>
</evidence>
<keyword evidence="2" id="KW-1133">Transmembrane helix</keyword>
<evidence type="ECO:0000256" key="1">
    <source>
        <dbReference type="SAM" id="MobiDB-lite"/>
    </source>
</evidence>
<keyword evidence="2" id="KW-0812">Transmembrane</keyword>
<organism evidence="3">
    <name type="scientific">Rhizophagus irregularis (strain DAOM 181602 / DAOM 197198 / MUCL 43194)</name>
    <name type="common">Arbuscular mycorrhizal fungus</name>
    <name type="synonym">Glomus intraradices</name>
    <dbReference type="NCBI Taxonomy" id="747089"/>
    <lineage>
        <taxon>Eukaryota</taxon>
        <taxon>Fungi</taxon>
        <taxon>Fungi incertae sedis</taxon>
        <taxon>Mucoromycota</taxon>
        <taxon>Glomeromycotina</taxon>
        <taxon>Glomeromycetes</taxon>
        <taxon>Glomerales</taxon>
        <taxon>Glomeraceae</taxon>
        <taxon>Rhizophagus</taxon>
    </lineage>
</organism>
<feature type="transmembrane region" description="Helical" evidence="2">
    <location>
        <begin position="388"/>
        <end position="406"/>
    </location>
</feature>
<gene>
    <name evidence="3" type="ORF">GLOINDRAFT_313308</name>
</gene>
<name>U9SJF0_RHIID</name>